<sequence>MTLDLALSVARSGLRLLDRQMARTADDIANAGTEGHTRKILEGKALSAEGTGIGVRSLPAARDVDLALQAAEMRAGGDLAAAALRTDLLGAVETAHGRPEDGDSVGGLLSTLRAAFIDLREAPEDPIRRSAVVTASGDLAARFNGVARALEETRQAAHDALVQEAAAANAALAEIAGLTTDIRRELSAGRTAADLEDKRDLALGRLAQSLDIGVIRGTMGEITVVARGGMVLPLDGAPAFSVTPATVGTGAWHGGAGTLPGLMLRGEDVTRRVIGGRMAAAAELRDLTLPRMQAELDLAAAHTAARFEAQGLRLFTDGAGTVPDVTLPYAGGPVLGFAAAIGVNPAVAADPALVRNGTHAVVAVPGGATAFAPNPPGGPAGFAVLLDRVLDFTFGANVAAGSAHPGIPTAALGPDGSLVSTLSGLASLEAYGGALVATQSGARAEAEAARERAGAMGELLGTRMQQRSGVDVDREVAAMVELQNAYTINARVIATVQAMWDALLGSVR</sequence>
<dbReference type="InterPro" id="IPR010930">
    <property type="entry name" value="Flg_bb/hook_C_dom"/>
</dbReference>
<dbReference type="SUPFAM" id="SSF64518">
    <property type="entry name" value="Phase 1 flagellin"/>
    <property type="match status" value="1"/>
</dbReference>
<evidence type="ECO:0000256" key="6">
    <source>
        <dbReference type="ARBA" id="ARBA00023143"/>
    </source>
</evidence>
<evidence type="ECO:0000256" key="2">
    <source>
        <dbReference type="ARBA" id="ARBA00004613"/>
    </source>
</evidence>
<keyword evidence="5" id="KW-0964">Secreted</keyword>
<accession>A0A317FKZ0</accession>
<reference evidence="10" key="1">
    <citation type="submission" date="2018-05" db="EMBL/GenBank/DDBJ databases">
        <authorList>
            <person name="Du Z."/>
            <person name="Wang X."/>
        </authorList>
    </citation>
    <scope>NUCLEOTIDE SEQUENCE [LARGE SCALE GENOMIC DNA]</scope>
    <source>
        <strain evidence="10">CQN31</strain>
    </source>
</reference>
<evidence type="ECO:0000259" key="8">
    <source>
        <dbReference type="Pfam" id="PF22638"/>
    </source>
</evidence>
<dbReference type="Pfam" id="PF22638">
    <property type="entry name" value="FlgK_D1"/>
    <property type="match status" value="1"/>
</dbReference>
<dbReference type="EMBL" id="QGNA01000001">
    <property type="protein sequence ID" value="PWS38256.1"/>
    <property type="molecule type" value="Genomic_DNA"/>
</dbReference>
<feature type="domain" description="Flagellar hook-associated protein FlgK helical" evidence="8">
    <location>
        <begin position="101"/>
        <end position="310"/>
    </location>
</feature>
<dbReference type="GO" id="GO:0044780">
    <property type="term" value="P:bacterial-type flagellum assembly"/>
    <property type="evidence" value="ECO:0007669"/>
    <property type="project" value="InterPro"/>
</dbReference>
<organism evidence="9 10">
    <name type="scientific">Falsiroseomonas bella</name>
    <dbReference type="NCBI Taxonomy" id="2184016"/>
    <lineage>
        <taxon>Bacteria</taxon>
        <taxon>Pseudomonadati</taxon>
        <taxon>Pseudomonadota</taxon>
        <taxon>Alphaproteobacteria</taxon>
        <taxon>Acetobacterales</taxon>
        <taxon>Roseomonadaceae</taxon>
        <taxon>Falsiroseomonas</taxon>
    </lineage>
</organism>
<dbReference type="InterPro" id="IPR002371">
    <property type="entry name" value="FlgK"/>
</dbReference>
<dbReference type="Pfam" id="PF06429">
    <property type="entry name" value="Flg_bbr_C"/>
    <property type="match status" value="1"/>
</dbReference>
<comment type="caution">
    <text evidence="9">The sequence shown here is derived from an EMBL/GenBank/DDBJ whole genome shotgun (WGS) entry which is preliminary data.</text>
</comment>
<comment type="similarity">
    <text evidence="3">Belongs to the flagella basal body rod proteins family.</text>
</comment>
<dbReference type="GO" id="GO:0009424">
    <property type="term" value="C:bacterial-type flagellum hook"/>
    <property type="evidence" value="ECO:0007669"/>
    <property type="project" value="InterPro"/>
</dbReference>
<dbReference type="AlphaFoldDB" id="A0A317FKZ0"/>
<evidence type="ECO:0000256" key="5">
    <source>
        <dbReference type="ARBA" id="ARBA00022525"/>
    </source>
</evidence>
<dbReference type="PANTHER" id="PTHR30033:SF2">
    <property type="entry name" value="FLAGELLAR HOOK PROTEIN"/>
    <property type="match status" value="1"/>
</dbReference>
<name>A0A317FKZ0_9PROT</name>
<evidence type="ECO:0000259" key="7">
    <source>
        <dbReference type="Pfam" id="PF06429"/>
    </source>
</evidence>
<gene>
    <name evidence="9" type="ORF">DFH01_02880</name>
</gene>
<protein>
    <recommendedName>
        <fullName evidence="4">Flagellar hook-associated protein 1</fullName>
    </recommendedName>
</protein>
<evidence type="ECO:0000256" key="3">
    <source>
        <dbReference type="ARBA" id="ARBA00009677"/>
    </source>
</evidence>
<feature type="domain" description="Flagellar basal-body/hook protein C-terminal" evidence="7">
    <location>
        <begin position="466"/>
        <end position="504"/>
    </location>
</feature>
<keyword evidence="10" id="KW-1185">Reference proteome</keyword>
<dbReference type="InterPro" id="IPR053927">
    <property type="entry name" value="FlgK_helical"/>
</dbReference>
<evidence type="ECO:0000313" key="10">
    <source>
        <dbReference type="Proteomes" id="UP000245765"/>
    </source>
</evidence>
<dbReference type="GO" id="GO:0005576">
    <property type="term" value="C:extracellular region"/>
    <property type="evidence" value="ECO:0007669"/>
    <property type="project" value="UniProtKB-SubCell"/>
</dbReference>
<keyword evidence="6" id="KW-0975">Bacterial flagellum</keyword>
<evidence type="ECO:0000256" key="1">
    <source>
        <dbReference type="ARBA" id="ARBA00004365"/>
    </source>
</evidence>
<proteinExistence type="inferred from homology"/>
<evidence type="ECO:0000256" key="4">
    <source>
        <dbReference type="ARBA" id="ARBA00016244"/>
    </source>
</evidence>
<dbReference type="Proteomes" id="UP000245765">
    <property type="component" value="Unassembled WGS sequence"/>
</dbReference>
<comment type="subcellular location">
    <subcellularLocation>
        <location evidence="1">Bacterial flagellum</location>
    </subcellularLocation>
    <subcellularLocation>
        <location evidence="2">Secreted</location>
    </subcellularLocation>
</comment>
<dbReference type="OrthoDB" id="7181295at2"/>
<dbReference type="PANTHER" id="PTHR30033">
    <property type="entry name" value="FLAGELLAR HOOK-ASSOCIATED PROTEIN 1"/>
    <property type="match status" value="1"/>
</dbReference>
<dbReference type="RefSeq" id="WP_109868877.1">
    <property type="nucleotide sequence ID" value="NZ_QGNA01000001.1"/>
</dbReference>
<dbReference type="GO" id="GO:0005198">
    <property type="term" value="F:structural molecule activity"/>
    <property type="evidence" value="ECO:0007669"/>
    <property type="project" value="InterPro"/>
</dbReference>
<evidence type="ECO:0000313" key="9">
    <source>
        <dbReference type="EMBL" id="PWS38256.1"/>
    </source>
</evidence>